<dbReference type="InterPro" id="IPR000866">
    <property type="entry name" value="AhpC/TSA"/>
</dbReference>
<comment type="caution">
    <text evidence="4">The sequence shown here is derived from an EMBL/GenBank/DDBJ whole genome shotgun (WGS) entry which is preliminary data.</text>
</comment>
<dbReference type="PROSITE" id="PS00194">
    <property type="entry name" value="THIOREDOXIN_1"/>
    <property type="match status" value="1"/>
</dbReference>
<name>A0ABU9UCV8_9SPIR</name>
<keyword evidence="5" id="KW-1185">Reference proteome</keyword>
<dbReference type="SUPFAM" id="SSF52833">
    <property type="entry name" value="Thioredoxin-like"/>
    <property type="match status" value="1"/>
</dbReference>
<dbReference type="InterPro" id="IPR017937">
    <property type="entry name" value="Thioredoxin_CS"/>
</dbReference>
<dbReference type="Gene3D" id="3.40.30.10">
    <property type="entry name" value="Glutaredoxin"/>
    <property type="match status" value="1"/>
</dbReference>
<protein>
    <submittedName>
        <fullName evidence="4">TlpA disulfide reductase family protein</fullName>
    </submittedName>
</protein>
<evidence type="ECO:0000313" key="4">
    <source>
        <dbReference type="EMBL" id="MEM5948499.1"/>
    </source>
</evidence>
<gene>
    <name evidence="4" type="ORF">WKV44_08065</name>
</gene>
<keyword evidence="1" id="KW-0676">Redox-active center</keyword>
<dbReference type="InterPro" id="IPR036249">
    <property type="entry name" value="Thioredoxin-like_sf"/>
</dbReference>
<feature type="domain" description="Thioredoxin" evidence="3">
    <location>
        <begin position="64"/>
        <end position="204"/>
    </location>
</feature>
<organism evidence="4 5">
    <name type="scientific">Rarispira pelagica</name>
    <dbReference type="NCBI Taxonomy" id="3141764"/>
    <lineage>
        <taxon>Bacteria</taxon>
        <taxon>Pseudomonadati</taxon>
        <taxon>Spirochaetota</taxon>
        <taxon>Spirochaetia</taxon>
        <taxon>Winmispirales</taxon>
        <taxon>Winmispiraceae</taxon>
        <taxon>Rarispira</taxon>
    </lineage>
</organism>
<accession>A0ABU9UCV8</accession>
<dbReference type="EMBL" id="JBCHKQ010000003">
    <property type="protein sequence ID" value="MEM5948499.1"/>
    <property type="molecule type" value="Genomic_DNA"/>
</dbReference>
<dbReference type="PROSITE" id="PS51257">
    <property type="entry name" value="PROKAR_LIPOPROTEIN"/>
    <property type="match status" value="1"/>
</dbReference>
<evidence type="ECO:0000259" key="3">
    <source>
        <dbReference type="PROSITE" id="PS51352"/>
    </source>
</evidence>
<dbReference type="InterPro" id="IPR013766">
    <property type="entry name" value="Thioredoxin_domain"/>
</dbReference>
<dbReference type="RefSeq" id="WP_420069942.1">
    <property type="nucleotide sequence ID" value="NZ_JBCHKQ010000003.1"/>
</dbReference>
<evidence type="ECO:0000256" key="1">
    <source>
        <dbReference type="ARBA" id="ARBA00023284"/>
    </source>
</evidence>
<reference evidence="4 5" key="1">
    <citation type="submission" date="2024-03" db="EMBL/GenBank/DDBJ databases">
        <title>Ignisphaera cupida sp. nov., a hyperthermophilic hydrolytic archaeon from a hot spring of Kamchatka, and proposal of Ignisphaeraceae fam. nov.</title>
        <authorList>
            <person name="Podosokorskaya O.A."/>
            <person name="Elcheninov A.G."/>
            <person name="Maltseva A.I."/>
            <person name="Zayulina K.S."/>
            <person name="Novikov A."/>
            <person name="Merkel A.Y."/>
        </authorList>
    </citation>
    <scope>NUCLEOTIDE SEQUENCE [LARGE SCALE GENOMIC DNA]</scope>
    <source>
        <strain evidence="4 5">38H-sp</strain>
    </source>
</reference>
<dbReference type="PROSITE" id="PS51352">
    <property type="entry name" value="THIOREDOXIN_2"/>
    <property type="match status" value="1"/>
</dbReference>
<keyword evidence="2" id="KW-0732">Signal</keyword>
<dbReference type="PANTHER" id="PTHR42852">
    <property type="entry name" value="THIOL:DISULFIDE INTERCHANGE PROTEIN DSBE"/>
    <property type="match status" value="1"/>
</dbReference>
<dbReference type="PANTHER" id="PTHR42852:SF17">
    <property type="entry name" value="THIOREDOXIN-LIKE PROTEIN HI_1115"/>
    <property type="match status" value="1"/>
</dbReference>
<dbReference type="Proteomes" id="UP001466331">
    <property type="component" value="Unassembled WGS sequence"/>
</dbReference>
<sequence length="205" mass="23138">MKKLFFIIFAVFLIFSCSSEDKNTDSQDNKSKVAEEIQDVLNITKVSKDTSLEDYLKNAGFATPDKPVKAPDFIVKALDGKDVSLSDYEGKVVFLNFWATWCPPCRMEMPWIETMVQKIKGHDVVFLAINVQEDKDTVKAFIEENNYTFPVLLDTSGTVSGIYGVSGIPTTYFIDKKGMVRGRLVGAHNWDSDPIYKIIKKALEE</sequence>
<evidence type="ECO:0000313" key="5">
    <source>
        <dbReference type="Proteomes" id="UP001466331"/>
    </source>
</evidence>
<dbReference type="Pfam" id="PF00578">
    <property type="entry name" value="AhpC-TSA"/>
    <property type="match status" value="1"/>
</dbReference>
<feature type="signal peptide" evidence="2">
    <location>
        <begin position="1"/>
        <end position="19"/>
    </location>
</feature>
<dbReference type="CDD" id="cd02966">
    <property type="entry name" value="TlpA_like_family"/>
    <property type="match status" value="1"/>
</dbReference>
<evidence type="ECO:0000256" key="2">
    <source>
        <dbReference type="SAM" id="SignalP"/>
    </source>
</evidence>
<proteinExistence type="predicted"/>
<feature type="chain" id="PRO_5045688356" evidence="2">
    <location>
        <begin position="20"/>
        <end position="205"/>
    </location>
</feature>
<dbReference type="InterPro" id="IPR050553">
    <property type="entry name" value="Thioredoxin_ResA/DsbE_sf"/>
</dbReference>